<evidence type="ECO:0000256" key="2">
    <source>
        <dbReference type="PIRSR" id="PIRSR037031-51"/>
    </source>
</evidence>
<dbReference type="PANTHER" id="PTHR36450">
    <property type="entry name" value="THIOREDOXIN"/>
    <property type="match status" value="1"/>
</dbReference>
<dbReference type="InterPro" id="IPR012336">
    <property type="entry name" value="Thioredoxin-like_fold"/>
</dbReference>
<feature type="domain" description="Thioredoxin-like fold" evidence="3">
    <location>
        <begin position="1"/>
        <end position="75"/>
    </location>
</feature>
<evidence type="ECO:0000313" key="5">
    <source>
        <dbReference type="EMBL" id="SEU13681.1"/>
    </source>
</evidence>
<dbReference type="InterPro" id="IPR036249">
    <property type="entry name" value="Thioredoxin-like_sf"/>
</dbReference>
<evidence type="ECO:0000313" key="7">
    <source>
        <dbReference type="Proteomes" id="UP000181981"/>
    </source>
</evidence>
<evidence type="ECO:0000259" key="3">
    <source>
        <dbReference type="Pfam" id="PF13192"/>
    </source>
</evidence>
<dbReference type="NCBIfam" id="TIGR00412">
    <property type="entry name" value="redox_disulf_2"/>
    <property type="match status" value="1"/>
</dbReference>
<dbReference type="EMBL" id="FOHT01000053">
    <property type="protein sequence ID" value="SEU13681.1"/>
    <property type="molecule type" value="Genomic_DNA"/>
</dbReference>
<dbReference type="SUPFAM" id="SSF52833">
    <property type="entry name" value="Thioredoxin-like"/>
    <property type="match status" value="1"/>
</dbReference>
<reference evidence="5 7" key="2">
    <citation type="submission" date="2016-10" db="EMBL/GenBank/DDBJ databases">
        <authorList>
            <person name="de Groot N.N."/>
        </authorList>
    </citation>
    <scope>NUCLEOTIDE SEQUENCE [LARGE SCALE GENOMIC DNA]</scope>
    <source>
        <strain evidence="5 7">DSM 25947</strain>
    </source>
</reference>
<dbReference type="STRING" id="1168034.FH5T_14810"/>
<sequence>MDIKVLGTGCAKCKKLEQLTRTAVSELGIEATIEKVEDIYKIMQFGVMNTPALVVDGKVVMSGRLPGDKELKELLS</sequence>
<feature type="active site" description="Nucleophile" evidence="1">
    <location>
        <position position="13"/>
    </location>
</feature>
<name>X5E1K7_9BACT</name>
<dbReference type="PANTHER" id="PTHR36450:SF1">
    <property type="entry name" value="THIOREDOXIN"/>
    <property type="match status" value="1"/>
</dbReference>
<dbReference type="HOGENOM" id="CLU_090389_18_2_10"/>
<dbReference type="InterPro" id="IPR005243">
    <property type="entry name" value="THIRX-like_proc"/>
</dbReference>
<dbReference type="EMBL" id="CP007451">
    <property type="protein sequence ID" value="AHW60471.1"/>
    <property type="molecule type" value="Genomic_DNA"/>
</dbReference>
<gene>
    <name evidence="4" type="ORF">FH5T_14810</name>
    <name evidence="5" type="ORF">SAMN05444285_15315</name>
</gene>
<accession>X5E1K7</accession>
<dbReference type="eggNOG" id="COG0526">
    <property type="taxonomic scope" value="Bacteria"/>
</dbReference>
<evidence type="ECO:0000256" key="1">
    <source>
        <dbReference type="PIRSR" id="PIRSR037031-50"/>
    </source>
</evidence>
<dbReference type="Proteomes" id="UP000023772">
    <property type="component" value="Chromosome"/>
</dbReference>
<proteinExistence type="predicted"/>
<keyword evidence="2" id="KW-0676">Redox-active center</keyword>
<dbReference type="RefSeq" id="WP_038560007.1">
    <property type="nucleotide sequence ID" value="NZ_CAXXJF010000003.1"/>
</dbReference>
<dbReference type="OrthoDB" id="9800630at2"/>
<feature type="disulfide bond" description="Redox-active" evidence="2">
    <location>
        <begin position="10"/>
        <end position="13"/>
    </location>
</feature>
<dbReference type="KEGG" id="dori:FH5T_14810"/>
<feature type="active site" description="Nucleophile" evidence="1">
    <location>
        <position position="10"/>
    </location>
</feature>
<keyword evidence="2" id="KW-1015">Disulfide bond</keyword>
<organism evidence="5 7">
    <name type="scientific">Draconibacterium orientale</name>
    <dbReference type="NCBI Taxonomy" id="1168034"/>
    <lineage>
        <taxon>Bacteria</taxon>
        <taxon>Pseudomonadati</taxon>
        <taxon>Bacteroidota</taxon>
        <taxon>Bacteroidia</taxon>
        <taxon>Marinilabiliales</taxon>
        <taxon>Prolixibacteraceae</taxon>
        <taxon>Draconibacterium</taxon>
    </lineage>
</organism>
<evidence type="ECO:0000313" key="6">
    <source>
        <dbReference type="Proteomes" id="UP000023772"/>
    </source>
</evidence>
<keyword evidence="6" id="KW-1185">Reference proteome</keyword>
<dbReference type="AlphaFoldDB" id="X5E1K7"/>
<dbReference type="Pfam" id="PF13192">
    <property type="entry name" value="Thioredoxin_3"/>
    <property type="match status" value="1"/>
</dbReference>
<dbReference type="PIRSF" id="PIRSF037031">
    <property type="entry name" value="Redox_disulphide_2"/>
    <property type="match status" value="1"/>
</dbReference>
<evidence type="ECO:0000313" key="4">
    <source>
        <dbReference type="EMBL" id="AHW60471.1"/>
    </source>
</evidence>
<dbReference type="Gene3D" id="3.40.30.10">
    <property type="entry name" value="Glutaredoxin"/>
    <property type="match status" value="1"/>
</dbReference>
<reference evidence="4 6" key="1">
    <citation type="submission" date="2014-03" db="EMBL/GenBank/DDBJ databases">
        <title>Complete genome sequence of a deeply braunched marine Bacteroidia bacterium Draconibacterium orientale type strain FH5T.</title>
        <authorList>
            <person name="Li X."/>
            <person name="Wang X."/>
            <person name="Xie Z."/>
            <person name="Du Z."/>
            <person name="Chen G."/>
        </authorList>
    </citation>
    <scope>NUCLEOTIDE SEQUENCE [LARGE SCALE GENOMIC DNA]</scope>
    <source>
        <strain evidence="4 6">FH5</strain>
    </source>
</reference>
<protein>
    <submittedName>
        <fullName evidence="4 5">Redox-active disulfide protein 2</fullName>
    </submittedName>
</protein>
<dbReference type="Proteomes" id="UP000181981">
    <property type="component" value="Unassembled WGS sequence"/>
</dbReference>